<dbReference type="CTD" id="4509"/>
<protein>
    <submittedName>
        <fullName evidence="2">ATP synthase F0 subunit 8</fullName>
    </submittedName>
</protein>
<dbReference type="AlphaFoldDB" id="A0A0D4CGU1"/>
<keyword evidence="2" id="KW-0496">Mitochondrion</keyword>
<keyword evidence="1" id="KW-0472">Membrane</keyword>
<keyword evidence="1" id="KW-1133">Transmembrane helix</keyword>
<organism evidence="2">
    <name type="scientific">Chthamalus antennatus</name>
    <name type="common">Six-plated barnacle</name>
    <dbReference type="NCBI Taxonomy" id="1198010"/>
    <lineage>
        <taxon>Eukaryota</taxon>
        <taxon>Metazoa</taxon>
        <taxon>Ecdysozoa</taxon>
        <taxon>Arthropoda</taxon>
        <taxon>Crustacea</taxon>
        <taxon>Multicrustacea</taxon>
        <taxon>Cirripedia</taxon>
        <taxon>Thoracica</taxon>
        <taxon>Thoracicalcarea</taxon>
        <taxon>Balanomorpha</taxon>
        <taxon>Chthamaloidea</taxon>
        <taxon>Chthamalidae</taxon>
        <taxon>Chthamalus</taxon>
    </lineage>
</organism>
<keyword evidence="1" id="KW-0812">Transmembrane</keyword>
<dbReference type="EMBL" id="KP294312">
    <property type="protein sequence ID" value="AJT48115.1"/>
    <property type="molecule type" value="Genomic_DNA"/>
</dbReference>
<gene>
    <name evidence="2" type="primary">atp8</name>
</gene>
<proteinExistence type="predicted"/>
<evidence type="ECO:0000313" key="2">
    <source>
        <dbReference type="EMBL" id="AJT48115.1"/>
    </source>
</evidence>
<geneLocation type="mitochondrion" evidence="2"/>
<evidence type="ECO:0000256" key="1">
    <source>
        <dbReference type="SAM" id="Phobius"/>
    </source>
</evidence>
<sequence>MPHMSPIMWSVIMLMTFSCILILLSMIYFNNSPIIPESSKLEKDSNSKNWMW</sequence>
<dbReference type="GeneID" id="23765302"/>
<accession>A0A0D4CGU1</accession>
<name>A0A0D4CGU1_CHTAT</name>
<feature type="transmembrane region" description="Helical" evidence="1">
    <location>
        <begin position="6"/>
        <end position="29"/>
    </location>
</feature>
<reference evidence="2" key="1">
    <citation type="submission" date="2014-12" db="EMBL/GenBank/DDBJ databases">
        <title>The complete mitogenome of Chthamalus antennatus.</title>
        <authorList>
            <person name="Lee Y.P."/>
            <person name="Gan H.M."/>
            <person name="Austin C."/>
        </authorList>
    </citation>
    <scope>NUCLEOTIDE SEQUENCE</scope>
</reference>
<dbReference type="RefSeq" id="YP_009128941.1">
    <property type="nucleotide sequence ID" value="NC_026730.1"/>
</dbReference>